<dbReference type="CDD" id="cd00448">
    <property type="entry name" value="YjgF_YER057c_UK114_family"/>
    <property type="match status" value="1"/>
</dbReference>
<name>A0A923EA67_CLOTT</name>
<keyword evidence="3" id="KW-1185">Reference proteome</keyword>
<sequence>MKKVINTELAPKAIGPYSQAIMIGNFLFTSGQIPIDPKTGDLVYGDDVIVTQTHQCMRNIENILECEKMTFGNVIKTTIFITDMNNFNKVNSAYAEYCGKTFPARSCVEISKLPRGALVEVEVIACK</sequence>
<dbReference type="NCBIfam" id="TIGR00004">
    <property type="entry name" value="Rid family detoxifying hydrolase"/>
    <property type="match status" value="1"/>
</dbReference>
<dbReference type="EMBL" id="JAAZWO010000025">
    <property type="protein sequence ID" value="MBC2399285.1"/>
    <property type="molecule type" value="Genomic_DNA"/>
</dbReference>
<proteinExistence type="inferred from homology"/>
<dbReference type="Gene3D" id="3.30.1330.40">
    <property type="entry name" value="RutC-like"/>
    <property type="match status" value="1"/>
</dbReference>
<reference evidence="2 3" key="1">
    <citation type="submission" date="2020-04" db="EMBL/GenBank/DDBJ databases">
        <title>Genomic insights into acetone-butanol-ethanol (ABE) fermentation by sequencing solventogenic clostridia strains.</title>
        <authorList>
            <person name="Brown S."/>
        </authorList>
    </citation>
    <scope>NUCLEOTIDE SEQUENCE [LARGE SCALE GENOMIC DNA]</scope>
    <source>
        <strain evidence="2 3">DJ011</strain>
    </source>
</reference>
<dbReference type="GO" id="GO:0019239">
    <property type="term" value="F:deaminase activity"/>
    <property type="evidence" value="ECO:0007669"/>
    <property type="project" value="TreeGrafter"/>
</dbReference>
<evidence type="ECO:0000313" key="3">
    <source>
        <dbReference type="Proteomes" id="UP000563151"/>
    </source>
</evidence>
<dbReference type="Pfam" id="PF01042">
    <property type="entry name" value="Ribonuc_L-PSP"/>
    <property type="match status" value="1"/>
</dbReference>
<dbReference type="RefSeq" id="WP_035151950.1">
    <property type="nucleotide sequence ID" value="NZ_JAAZWO010000025.1"/>
</dbReference>
<dbReference type="GO" id="GO:0005829">
    <property type="term" value="C:cytosol"/>
    <property type="evidence" value="ECO:0007669"/>
    <property type="project" value="TreeGrafter"/>
</dbReference>
<dbReference type="PANTHER" id="PTHR11803:SF39">
    <property type="entry name" value="2-IMINOBUTANOATE_2-IMINOPROPANOATE DEAMINASE"/>
    <property type="match status" value="1"/>
</dbReference>
<dbReference type="Proteomes" id="UP000563151">
    <property type="component" value="Unassembled WGS sequence"/>
</dbReference>
<comment type="similarity">
    <text evidence="1">Belongs to the RutC family.</text>
</comment>
<evidence type="ECO:0000313" key="2">
    <source>
        <dbReference type="EMBL" id="MBC2399285.1"/>
    </source>
</evidence>
<dbReference type="PANTHER" id="PTHR11803">
    <property type="entry name" value="2-IMINOBUTANOATE/2-IMINOPROPANOATE DEAMINASE RIDA"/>
    <property type="match status" value="1"/>
</dbReference>
<dbReference type="InterPro" id="IPR006056">
    <property type="entry name" value="RidA"/>
</dbReference>
<accession>A0A923EA67</accession>
<gene>
    <name evidence="2" type="ORF">HGG79_16125</name>
</gene>
<comment type="caution">
    <text evidence="2">The sequence shown here is derived from an EMBL/GenBank/DDBJ whole genome shotgun (WGS) entry which is preliminary data.</text>
</comment>
<evidence type="ECO:0000256" key="1">
    <source>
        <dbReference type="ARBA" id="ARBA00010552"/>
    </source>
</evidence>
<dbReference type="SUPFAM" id="SSF55298">
    <property type="entry name" value="YjgF-like"/>
    <property type="match status" value="1"/>
</dbReference>
<protein>
    <submittedName>
        <fullName evidence="2">RidA family protein</fullName>
    </submittedName>
</protein>
<dbReference type="FunFam" id="3.30.1330.40:FF:000001">
    <property type="entry name" value="L-PSP family endoribonuclease"/>
    <property type="match status" value="1"/>
</dbReference>
<dbReference type="AlphaFoldDB" id="A0A923EA67"/>
<dbReference type="InterPro" id="IPR035959">
    <property type="entry name" value="RutC-like_sf"/>
</dbReference>
<organism evidence="2 3">
    <name type="scientific">Clostridium tetanomorphum</name>
    <dbReference type="NCBI Taxonomy" id="1553"/>
    <lineage>
        <taxon>Bacteria</taxon>
        <taxon>Bacillati</taxon>
        <taxon>Bacillota</taxon>
        <taxon>Clostridia</taxon>
        <taxon>Eubacteriales</taxon>
        <taxon>Clostridiaceae</taxon>
        <taxon>Clostridium</taxon>
    </lineage>
</organism>
<dbReference type="InterPro" id="IPR006175">
    <property type="entry name" value="YjgF/YER057c/UK114"/>
</dbReference>